<name>A0A516PWI5_9ACTN</name>
<keyword evidence="2" id="KW-1185">Reference proteome</keyword>
<sequence length="291" mass="33060">MPRQIITGQKIADHVKRLGDLYPPIPLDTVDRTVHNPEAVKQRYGHVLDYLARVELEVDRNVLELLVLLPDVDETNRMFYADVWQPQEIQHGLILDRLQQDLDMPAAEPHLEVSSKIKLLGALAHFEPIQSVAKLLYYLTGASTERQAVLAYNQLNEGLNEMGERAIAETIIHPIKQQEPGHFAFYQMSATAMVQAGELKPWQLFLARVLREKSYGLVGTNGMDRYKADMGAVIMNLGMEDELADYAREIGRVESRLLWANKEGMEVPTYILKALHESVDLYTEREARKAG</sequence>
<evidence type="ECO:0000313" key="1">
    <source>
        <dbReference type="EMBL" id="QDP95547.1"/>
    </source>
</evidence>
<reference evidence="1 2" key="1">
    <citation type="submission" date="2019-07" db="EMBL/GenBank/DDBJ databases">
        <title>Microlunatus dokdonensis sp. nov. isolated from the rhizospheric soil of the wild plant Elymus tsukushiensis.</title>
        <authorList>
            <person name="Ghim S.-Y."/>
            <person name="Hwang Y.-J."/>
            <person name="Son J.-S."/>
            <person name="Shin J.-H."/>
        </authorList>
    </citation>
    <scope>NUCLEOTIDE SEQUENCE [LARGE SCALE GENOMIC DNA]</scope>
    <source>
        <strain evidence="1 2">KUDC0627</strain>
    </source>
</reference>
<dbReference type="OrthoDB" id="5138301at2"/>
<dbReference type="RefSeq" id="WP_143985516.1">
    <property type="nucleotide sequence ID" value="NZ_CP041692.1"/>
</dbReference>
<dbReference type="InterPro" id="IPR009078">
    <property type="entry name" value="Ferritin-like_SF"/>
</dbReference>
<evidence type="ECO:0000313" key="2">
    <source>
        <dbReference type="Proteomes" id="UP000319263"/>
    </source>
</evidence>
<accession>A0A516PWI5</accession>
<dbReference type="KEGG" id="mik:FOE78_06165"/>
<dbReference type="SUPFAM" id="SSF47240">
    <property type="entry name" value="Ferritin-like"/>
    <property type="match status" value="1"/>
</dbReference>
<proteinExistence type="predicted"/>
<dbReference type="Proteomes" id="UP000319263">
    <property type="component" value="Chromosome"/>
</dbReference>
<dbReference type="EMBL" id="CP041692">
    <property type="protein sequence ID" value="QDP95547.1"/>
    <property type="molecule type" value="Genomic_DNA"/>
</dbReference>
<dbReference type="AlphaFoldDB" id="A0A516PWI5"/>
<gene>
    <name evidence="1" type="ORF">FOE78_06165</name>
</gene>
<organism evidence="1 2">
    <name type="scientific">Microlunatus elymi</name>
    <dbReference type="NCBI Taxonomy" id="2596828"/>
    <lineage>
        <taxon>Bacteria</taxon>
        <taxon>Bacillati</taxon>
        <taxon>Actinomycetota</taxon>
        <taxon>Actinomycetes</taxon>
        <taxon>Propionibacteriales</taxon>
        <taxon>Propionibacteriaceae</taxon>
        <taxon>Microlunatus</taxon>
    </lineage>
</organism>
<protein>
    <submittedName>
        <fullName evidence="1">GTP-binding protein LepA</fullName>
    </submittedName>
</protein>